<feature type="transmembrane region" description="Helical" evidence="6">
    <location>
        <begin position="270"/>
        <end position="288"/>
    </location>
</feature>
<feature type="transmembrane region" description="Helical" evidence="6">
    <location>
        <begin position="147"/>
        <end position="168"/>
    </location>
</feature>
<dbReference type="PANTHER" id="PTHR32322:SF2">
    <property type="entry name" value="EAMA DOMAIN-CONTAINING PROTEIN"/>
    <property type="match status" value="1"/>
</dbReference>
<dbReference type="InterPro" id="IPR000620">
    <property type="entry name" value="EamA_dom"/>
</dbReference>
<feature type="transmembrane region" description="Helical" evidence="6">
    <location>
        <begin position="216"/>
        <end position="236"/>
    </location>
</feature>
<evidence type="ECO:0000256" key="3">
    <source>
        <dbReference type="ARBA" id="ARBA00022692"/>
    </source>
</evidence>
<feature type="transmembrane region" description="Helical" evidence="6">
    <location>
        <begin position="243"/>
        <end position="264"/>
    </location>
</feature>
<sequence>MKSAPSQTALGTGALLLVTLIWAFSFGIIGKALAGLDPLFIGTVRLVVAGVCFAPFLRIGQRSWAQKFELAAIGALQFGVMYVSYLSAFRFLEAWQVALFSVLTPLWVTVLDAALRRQFKLRFFAAAFLSVVGAVFIEAQGVPQGEFLTGFLLMQLSNLAFAGGQVWFRQWKFRNPETREKDVFALLYVGGLAFTVLMALIFASYTPFPQPTLAQWAVLLYLGVVASGIGFFLWNFGASRVSAGFLAASNNLVVPFGVLIAIVLNKSEPNWATLALGSILIVCGLLIGRKRRSTQAA</sequence>
<gene>
    <name evidence="8" type="ORF">H5P30_13735</name>
</gene>
<feature type="transmembrane region" description="Helical" evidence="6">
    <location>
        <begin position="39"/>
        <end position="58"/>
    </location>
</feature>
<reference evidence="8 9" key="1">
    <citation type="submission" date="2020-07" db="EMBL/GenBank/DDBJ databases">
        <authorList>
            <person name="Feng X."/>
        </authorList>
    </citation>
    <scope>NUCLEOTIDE SEQUENCE [LARGE SCALE GENOMIC DNA]</scope>
    <source>
        <strain evidence="8 9">JCM14086</strain>
    </source>
</reference>
<feature type="transmembrane region" description="Helical" evidence="6">
    <location>
        <begin position="70"/>
        <end position="88"/>
    </location>
</feature>
<comment type="similarity">
    <text evidence="2">Belongs to the EamA transporter family.</text>
</comment>
<dbReference type="Proteomes" id="UP000525652">
    <property type="component" value="Unassembled WGS sequence"/>
</dbReference>
<dbReference type="SUPFAM" id="SSF103481">
    <property type="entry name" value="Multidrug resistance efflux transporter EmrE"/>
    <property type="match status" value="2"/>
</dbReference>
<dbReference type="PANTHER" id="PTHR32322">
    <property type="entry name" value="INNER MEMBRANE TRANSPORTER"/>
    <property type="match status" value="1"/>
</dbReference>
<accession>A0A7X1E4S9</accession>
<evidence type="ECO:0000256" key="2">
    <source>
        <dbReference type="ARBA" id="ARBA00007362"/>
    </source>
</evidence>
<dbReference type="InterPro" id="IPR037185">
    <property type="entry name" value="EmrE-like"/>
</dbReference>
<feature type="domain" description="EamA" evidence="7">
    <location>
        <begin position="13"/>
        <end position="137"/>
    </location>
</feature>
<evidence type="ECO:0000256" key="5">
    <source>
        <dbReference type="ARBA" id="ARBA00023136"/>
    </source>
</evidence>
<evidence type="ECO:0000256" key="4">
    <source>
        <dbReference type="ARBA" id="ARBA00022989"/>
    </source>
</evidence>
<dbReference type="GO" id="GO:0016020">
    <property type="term" value="C:membrane"/>
    <property type="evidence" value="ECO:0007669"/>
    <property type="project" value="UniProtKB-SubCell"/>
</dbReference>
<evidence type="ECO:0000259" key="7">
    <source>
        <dbReference type="Pfam" id="PF00892"/>
    </source>
</evidence>
<dbReference type="RefSeq" id="WP_185693506.1">
    <property type="nucleotide sequence ID" value="NZ_JACHVA010000102.1"/>
</dbReference>
<keyword evidence="4 6" id="KW-1133">Transmembrane helix</keyword>
<feature type="transmembrane region" description="Helical" evidence="6">
    <location>
        <begin position="94"/>
        <end position="114"/>
    </location>
</feature>
<name>A0A7X1E4S9_9BACT</name>
<evidence type="ECO:0000313" key="9">
    <source>
        <dbReference type="Proteomes" id="UP000525652"/>
    </source>
</evidence>
<evidence type="ECO:0000313" key="8">
    <source>
        <dbReference type="EMBL" id="MBC2602840.1"/>
    </source>
</evidence>
<keyword evidence="3 6" id="KW-0812">Transmembrane</keyword>
<feature type="domain" description="EamA" evidence="7">
    <location>
        <begin position="186"/>
        <end position="287"/>
    </location>
</feature>
<dbReference type="EMBL" id="JACHVA010000102">
    <property type="protein sequence ID" value="MBC2602840.1"/>
    <property type="molecule type" value="Genomic_DNA"/>
</dbReference>
<evidence type="ECO:0000256" key="1">
    <source>
        <dbReference type="ARBA" id="ARBA00004141"/>
    </source>
</evidence>
<keyword evidence="5 6" id="KW-0472">Membrane</keyword>
<protein>
    <submittedName>
        <fullName evidence="8">EamA family transporter</fullName>
    </submittedName>
</protein>
<organism evidence="8 9">
    <name type="scientific">Puniceicoccus vermicola</name>
    <dbReference type="NCBI Taxonomy" id="388746"/>
    <lineage>
        <taxon>Bacteria</taxon>
        <taxon>Pseudomonadati</taxon>
        <taxon>Verrucomicrobiota</taxon>
        <taxon>Opitutia</taxon>
        <taxon>Puniceicoccales</taxon>
        <taxon>Puniceicoccaceae</taxon>
        <taxon>Puniceicoccus</taxon>
    </lineage>
</organism>
<dbReference type="Pfam" id="PF00892">
    <property type="entry name" value="EamA"/>
    <property type="match status" value="2"/>
</dbReference>
<feature type="transmembrane region" description="Helical" evidence="6">
    <location>
        <begin position="183"/>
        <end position="204"/>
    </location>
</feature>
<evidence type="ECO:0000256" key="6">
    <source>
        <dbReference type="SAM" id="Phobius"/>
    </source>
</evidence>
<comment type="caution">
    <text evidence="8">The sequence shown here is derived from an EMBL/GenBank/DDBJ whole genome shotgun (WGS) entry which is preliminary data.</text>
</comment>
<feature type="transmembrane region" description="Helical" evidence="6">
    <location>
        <begin position="121"/>
        <end position="141"/>
    </location>
</feature>
<comment type="subcellular location">
    <subcellularLocation>
        <location evidence="1">Membrane</location>
        <topology evidence="1">Multi-pass membrane protein</topology>
    </subcellularLocation>
</comment>
<dbReference type="AlphaFoldDB" id="A0A7X1E4S9"/>
<keyword evidence="9" id="KW-1185">Reference proteome</keyword>
<dbReference type="InterPro" id="IPR050638">
    <property type="entry name" value="AA-Vitamin_Transporters"/>
</dbReference>
<proteinExistence type="inferred from homology"/>